<proteinExistence type="predicted"/>
<dbReference type="GO" id="GO:0009229">
    <property type="term" value="P:thiamine diphosphate biosynthetic process"/>
    <property type="evidence" value="ECO:0007669"/>
    <property type="project" value="UniProtKB-UniPathway"/>
</dbReference>
<dbReference type="InterPro" id="IPR012727">
    <property type="entry name" value="Gly_oxidase_ThiO"/>
</dbReference>
<dbReference type="NCBIfam" id="TIGR02352">
    <property type="entry name" value="thiamin_ThiO"/>
    <property type="match status" value="1"/>
</dbReference>
<dbReference type="GO" id="GO:0009228">
    <property type="term" value="P:thiamine biosynthetic process"/>
    <property type="evidence" value="ECO:0007669"/>
    <property type="project" value="UniProtKB-KW"/>
</dbReference>
<comment type="pathway">
    <text evidence="1">Cofactor biosynthesis; thiamine diphosphate biosynthesis.</text>
</comment>
<sequence>MTKNKIIIVGSGLIGRLMALYLGRQGHDVHLYDKSNKKGVGSAARAAGGMLTPFSESLIADPEIVKMGMQGISLWPEILASLKEYTFFQQKGSLVISHTQDVGDMQRFVRHIQTRWPQCDMQKLNRSQLLDLEPEIARRFNSAIYLPQEGQLGNRKLMSALTHQLEIEGINWYLNREVSNVSKGKITCNGQTILADLVIDCRGTGAADDLKSLRAVRGELFQLFAPEVNILRPVRLMHPHYHLYIAPKPNKHYVIGATEIESDNTGPMTVRSALELLSAAYSVHPGFAEAQIKEQVSACRPALSDNFPAIYSENGLIRINGLYRHGFLLAPIVLQQALVAVSDQLSSSIVNLSDSRLKNPLIKQVS</sequence>
<dbReference type="Gene3D" id="3.30.9.10">
    <property type="entry name" value="D-Amino Acid Oxidase, subunit A, domain 2"/>
    <property type="match status" value="1"/>
</dbReference>
<keyword evidence="3" id="KW-0560">Oxidoreductase</keyword>
<gene>
    <name evidence="5" type="ORF">SAMN02745724_01927</name>
</gene>
<dbReference type="GO" id="GO:0050660">
    <property type="term" value="F:flavin adenine dinucleotide binding"/>
    <property type="evidence" value="ECO:0007669"/>
    <property type="project" value="InterPro"/>
</dbReference>
<evidence type="ECO:0000256" key="1">
    <source>
        <dbReference type="ARBA" id="ARBA00004948"/>
    </source>
</evidence>
<dbReference type="PANTHER" id="PTHR13847">
    <property type="entry name" value="SARCOSINE DEHYDROGENASE-RELATED"/>
    <property type="match status" value="1"/>
</dbReference>
<evidence type="ECO:0000313" key="6">
    <source>
        <dbReference type="Proteomes" id="UP000198862"/>
    </source>
</evidence>
<dbReference type="OrthoDB" id="9790035at2"/>
<dbReference type="GO" id="GO:0005737">
    <property type="term" value="C:cytoplasm"/>
    <property type="evidence" value="ECO:0007669"/>
    <property type="project" value="TreeGrafter"/>
</dbReference>
<reference evidence="5 6" key="1">
    <citation type="submission" date="2016-10" db="EMBL/GenBank/DDBJ databases">
        <authorList>
            <person name="de Groot N.N."/>
        </authorList>
    </citation>
    <scope>NUCLEOTIDE SEQUENCE [LARGE SCALE GENOMIC DNA]</scope>
    <source>
        <strain evidence="5 6">DSM 6059</strain>
    </source>
</reference>
<protein>
    <submittedName>
        <fullName evidence="5">Glycine oxidase</fullName>
    </submittedName>
</protein>
<evidence type="ECO:0000313" key="5">
    <source>
        <dbReference type="EMBL" id="SFC54162.1"/>
    </source>
</evidence>
<accession>A0A1I1K1T6</accession>
<dbReference type="Gene3D" id="3.50.50.60">
    <property type="entry name" value="FAD/NAD(P)-binding domain"/>
    <property type="match status" value="1"/>
</dbReference>
<keyword evidence="6" id="KW-1185">Reference proteome</keyword>
<dbReference type="UniPathway" id="UPA00060"/>
<name>A0A1I1K1T6_9GAMM</name>
<dbReference type="RefSeq" id="WP_091983173.1">
    <property type="nucleotide sequence ID" value="NZ_FOLO01000011.1"/>
</dbReference>
<evidence type="ECO:0000259" key="4">
    <source>
        <dbReference type="Pfam" id="PF01266"/>
    </source>
</evidence>
<feature type="domain" description="FAD dependent oxidoreductase" evidence="4">
    <location>
        <begin position="5"/>
        <end position="332"/>
    </location>
</feature>
<organism evidence="5 6">
    <name type="scientific">Pseudoalteromonas denitrificans DSM 6059</name>
    <dbReference type="NCBI Taxonomy" id="1123010"/>
    <lineage>
        <taxon>Bacteria</taxon>
        <taxon>Pseudomonadati</taxon>
        <taxon>Pseudomonadota</taxon>
        <taxon>Gammaproteobacteria</taxon>
        <taxon>Alteromonadales</taxon>
        <taxon>Pseudoalteromonadaceae</taxon>
        <taxon>Pseudoalteromonas</taxon>
    </lineage>
</organism>
<dbReference type="AlphaFoldDB" id="A0A1I1K1T6"/>
<keyword evidence="2" id="KW-0784">Thiamine biosynthesis</keyword>
<dbReference type="Proteomes" id="UP000198862">
    <property type="component" value="Unassembled WGS sequence"/>
</dbReference>
<dbReference type="PANTHER" id="PTHR13847:SF289">
    <property type="entry name" value="GLYCINE OXIDASE"/>
    <property type="match status" value="1"/>
</dbReference>
<dbReference type="SUPFAM" id="SSF51905">
    <property type="entry name" value="FAD/NAD(P)-binding domain"/>
    <property type="match status" value="1"/>
</dbReference>
<dbReference type="Pfam" id="PF01266">
    <property type="entry name" value="DAO"/>
    <property type="match status" value="1"/>
</dbReference>
<dbReference type="InterPro" id="IPR036188">
    <property type="entry name" value="FAD/NAD-bd_sf"/>
</dbReference>
<dbReference type="GO" id="GO:0016491">
    <property type="term" value="F:oxidoreductase activity"/>
    <property type="evidence" value="ECO:0007669"/>
    <property type="project" value="UniProtKB-KW"/>
</dbReference>
<dbReference type="InterPro" id="IPR006076">
    <property type="entry name" value="FAD-dep_OxRdtase"/>
</dbReference>
<dbReference type="EMBL" id="FOLO01000011">
    <property type="protein sequence ID" value="SFC54162.1"/>
    <property type="molecule type" value="Genomic_DNA"/>
</dbReference>
<dbReference type="STRING" id="1123010.SAMN02745724_01927"/>
<evidence type="ECO:0000256" key="3">
    <source>
        <dbReference type="ARBA" id="ARBA00023002"/>
    </source>
</evidence>
<evidence type="ECO:0000256" key="2">
    <source>
        <dbReference type="ARBA" id="ARBA00022977"/>
    </source>
</evidence>